<comment type="subcellular location">
    <subcellularLocation>
        <location evidence="1 10">Cytoplasm</location>
    </subcellularLocation>
</comment>
<dbReference type="PANTHER" id="PTHR30027">
    <property type="entry name" value="RIBOSOMAL RNA SMALL SUBUNIT METHYLTRANSFERASE E"/>
    <property type="match status" value="1"/>
</dbReference>
<evidence type="ECO:0000256" key="5">
    <source>
        <dbReference type="ARBA" id="ARBA00022603"/>
    </source>
</evidence>
<dbReference type="OrthoDB" id="9815641at2"/>
<dbReference type="Gene3D" id="3.40.1280.10">
    <property type="match status" value="1"/>
</dbReference>
<reference evidence="14" key="1">
    <citation type="submission" date="2016-02" db="EMBL/GenBank/DDBJ databases">
        <authorList>
            <person name="Holder M.E."/>
            <person name="Ajami N.J."/>
            <person name="Petrosino J.F."/>
        </authorList>
    </citation>
    <scope>NUCLEOTIDE SEQUENCE [LARGE SCALE GENOMIC DNA]</scope>
    <source>
        <strain evidence="14">DSM 12838</strain>
    </source>
</reference>
<evidence type="ECO:0000256" key="7">
    <source>
        <dbReference type="ARBA" id="ARBA00022691"/>
    </source>
</evidence>
<proteinExistence type="inferred from homology"/>
<dbReference type="InterPro" id="IPR029028">
    <property type="entry name" value="Alpha/beta_knot_MTases"/>
</dbReference>
<evidence type="ECO:0000256" key="8">
    <source>
        <dbReference type="ARBA" id="ARBA00025699"/>
    </source>
</evidence>
<dbReference type="EC" id="2.1.1.193" evidence="10"/>
<dbReference type="InterPro" id="IPR015947">
    <property type="entry name" value="PUA-like_sf"/>
</dbReference>
<evidence type="ECO:0000256" key="9">
    <source>
        <dbReference type="ARBA" id="ARBA00047944"/>
    </source>
</evidence>
<evidence type="ECO:0000256" key="3">
    <source>
        <dbReference type="ARBA" id="ARBA00022490"/>
    </source>
</evidence>
<dbReference type="InterPro" id="IPR046887">
    <property type="entry name" value="RsmE_PUA-like"/>
</dbReference>
<name>A0A0X8JQC6_9BACT</name>
<feature type="domain" description="Ribosomal RNA small subunit methyltransferase E methyltransferase" evidence="11">
    <location>
        <begin position="77"/>
        <end position="231"/>
    </location>
</feature>
<dbReference type="InterPro" id="IPR046886">
    <property type="entry name" value="RsmE_MTase_dom"/>
</dbReference>
<comment type="catalytic activity">
    <reaction evidence="9 10">
        <text>uridine(1498) in 16S rRNA + S-adenosyl-L-methionine = N(3)-methyluridine(1498) in 16S rRNA + S-adenosyl-L-homocysteine + H(+)</text>
        <dbReference type="Rhea" id="RHEA:42920"/>
        <dbReference type="Rhea" id="RHEA-COMP:10283"/>
        <dbReference type="Rhea" id="RHEA-COMP:10284"/>
        <dbReference type="ChEBI" id="CHEBI:15378"/>
        <dbReference type="ChEBI" id="CHEBI:57856"/>
        <dbReference type="ChEBI" id="CHEBI:59789"/>
        <dbReference type="ChEBI" id="CHEBI:65315"/>
        <dbReference type="ChEBI" id="CHEBI:74502"/>
        <dbReference type="EC" id="2.1.1.193"/>
    </reaction>
</comment>
<comment type="similarity">
    <text evidence="2 10">Belongs to the RNA methyltransferase RsmE family.</text>
</comment>
<evidence type="ECO:0000256" key="1">
    <source>
        <dbReference type="ARBA" id="ARBA00004496"/>
    </source>
</evidence>
<dbReference type="GO" id="GO:0070475">
    <property type="term" value="P:rRNA base methylation"/>
    <property type="evidence" value="ECO:0007669"/>
    <property type="project" value="TreeGrafter"/>
</dbReference>
<comment type="function">
    <text evidence="8 10">Specifically methylates the N3 position of the uracil ring of uridine 1498 (m3U1498) in 16S rRNA. Acts on the fully assembled 30S ribosomal subunit.</text>
</comment>
<dbReference type="CDD" id="cd18084">
    <property type="entry name" value="RsmE-like"/>
    <property type="match status" value="1"/>
</dbReference>
<evidence type="ECO:0000259" key="12">
    <source>
        <dbReference type="Pfam" id="PF20260"/>
    </source>
</evidence>
<dbReference type="Proteomes" id="UP000063964">
    <property type="component" value="Chromosome"/>
</dbReference>
<evidence type="ECO:0000256" key="4">
    <source>
        <dbReference type="ARBA" id="ARBA00022552"/>
    </source>
</evidence>
<keyword evidence="5 10" id="KW-0489">Methyltransferase</keyword>
<gene>
    <name evidence="13" type="ORF">AXF15_07940</name>
</gene>
<dbReference type="KEGG" id="doa:AXF15_07940"/>
<evidence type="ECO:0000259" key="11">
    <source>
        <dbReference type="Pfam" id="PF04452"/>
    </source>
</evidence>
<keyword evidence="14" id="KW-1185">Reference proteome</keyword>
<keyword evidence="3 10" id="KW-0963">Cytoplasm</keyword>
<evidence type="ECO:0000256" key="6">
    <source>
        <dbReference type="ARBA" id="ARBA00022679"/>
    </source>
</evidence>
<sequence length="238" mass="26426">MSRLNSFHLPPALWREPFILADEEARHLIRVLRARPGDTIRLFDGRGRWGLFRISTITGKKAELDALSITAAPEPPPGLTLAVGWSKSLRRGYLLEKAVELGAAAIWFWQAERSQGEISQGAETWERQTVAAAKQCGALWLPEIRALRGAPELLQAAGSFGCRLLCWEKKEMEFIQPAELIHPAGCIAVIGPEGGLTENEARLFLSHNFAPRTLGPRILRFETAALFLLSLRLWAGRA</sequence>
<dbReference type="SUPFAM" id="SSF75217">
    <property type="entry name" value="alpha/beta knot"/>
    <property type="match status" value="1"/>
</dbReference>
<accession>A0A0X8JQC6</accession>
<keyword evidence="4 10" id="KW-0698">rRNA processing</keyword>
<keyword evidence="7 10" id="KW-0949">S-adenosyl-L-methionine</keyword>
<evidence type="ECO:0000313" key="13">
    <source>
        <dbReference type="EMBL" id="AMD93032.1"/>
    </source>
</evidence>
<dbReference type="InterPro" id="IPR029026">
    <property type="entry name" value="tRNA_m1G_MTases_N"/>
</dbReference>
<dbReference type="Pfam" id="PF04452">
    <property type="entry name" value="Methyltrans_RNA"/>
    <property type="match status" value="1"/>
</dbReference>
<dbReference type="NCBIfam" id="TIGR00046">
    <property type="entry name" value="RsmE family RNA methyltransferase"/>
    <property type="match status" value="1"/>
</dbReference>
<evidence type="ECO:0000256" key="10">
    <source>
        <dbReference type="PIRNR" id="PIRNR015601"/>
    </source>
</evidence>
<dbReference type="STRING" id="888061.AXF15_07940"/>
<protein>
    <recommendedName>
        <fullName evidence="10">Ribosomal RNA small subunit methyltransferase E</fullName>
        <ecNumber evidence="10">2.1.1.193</ecNumber>
    </recommendedName>
</protein>
<dbReference type="GO" id="GO:0070042">
    <property type="term" value="F:rRNA (uridine-N3-)-methyltransferase activity"/>
    <property type="evidence" value="ECO:0007669"/>
    <property type="project" value="TreeGrafter"/>
</dbReference>
<keyword evidence="6 10" id="KW-0808">Transferase</keyword>
<dbReference type="PANTHER" id="PTHR30027:SF3">
    <property type="entry name" value="16S RRNA (URACIL(1498)-N(3))-METHYLTRANSFERASE"/>
    <property type="match status" value="1"/>
</dbReference>
<dbReference type="AlphaFoldDB" id="A0A0X8JQC6"/>
<feature type="domain" description="Ribosomal RNA small subunit methyltransferase E PUA-like" evidence="12">
    <location>
        <begin position="20"/>
        <end position="64"/>
    </location>
</feature>
<evidence type="ECO:0000313" key="14">
    <source>
        <dbReference type="Proteomes" id="UP000063964"/>
    </source>
</evidence>
<dbReference type="Pfam" id="PF20260">
    <property type="entry name" value="PUA_4"/>
    <property type="match status" value="1"/>
</dbReference>
<dbReference type="InterPro" id="IPR006700">
    <property type="entry name" value="RsmE"/>
</dbReference>
<dbReference type="PIRSF" id="PIRSF015601">
    <property type="entry name" value="MTase_slr0722"/>
    <property type="match status" value="1"/>
</dbReference>
<evidence type="ECO:0000256" key="2">
    <source>
        <dbReference type="ARBA" id="ARBA00005528"/>
    </source>
</evidence>
<organism evidence="13 14">
    <name type="scientific">Desulfomicrobium orale DSM 12838</name>
    <dbReference type="NCBI Taxonomy" id="888061"/>
    <lineage>
        <taxon>Bacteria</taxon>
        <taxon>Pseudomonadati</taxon>
        <taxon>Thermodesulfobacteriota</taxon>
        <taxon>Desulfovibrionia</taxon>
        <taxon>Desulfovibrionales</taxon>
        <taxon>Desulfomicrobiaceae</taxon>
        <taxon>Desulfomicrobium</taxon>
    </lineage>
</organism>
<dbReference type="GO" id="GO:0005737">
    <property type="term" value="C:cytoplasm"/>
    <property type="evidence" value="ECO:0007669"/>
    <property type="project" value="UniProtKB-SubCell"/>
</dbReference>
<dbReference type="EMBL" id="CP014230">
    <property type="protein sequence ID" value="AMD93032.1"/>
    <property type="molecule type" value="Genomic_DNA"/>
</dbReference>
<dbReference type="RefSeq" id="WP_066605677.1">
    <property type="nucleotide sequence ID" value="NZ_CP014230.1"/>
</dbReference>
<dbReference type="SUPFAM" id="SSF88697">
    <property type="entry name" value="PUA domain-like"/>
    <property type="match status" value="1"/>
</dbReference>
<dbReference type="NCBIfam" id="NF008703">
    <property type="entry name" value="PRK11713.6-2"/>
    <property type="match status" value="1"/>
</dbReference>